<accession>A0AAW2HQ22</accession>
<dbReference type="GO" id="GO:0016887">
    <property type="term" value="F:ATP hydrolysis activity"/>
    <property type="evidence" value="ECO:0007669"/>
    <property type="project" value="InterPro"/>
</dbReference>
<dbReference type="SUPFAM" id="SSF52540">
    <property type="entry name" value="P-loop containing nucleoside triphosphate hydrolases"/>
    <property type="match status" value="1"/>
</dbReference>
<protein>
    <recommendedName>
        <fullName evidence="11">Structural maintenance of chromosomes protein</fullName>
    </recommendedName>
</protein>
<comment type="subcellular location">
    <subcellularLocation>
        <location evidence="1 11">Nucleus</location>
    </subcellularLocation>
</comment>
<evidence type="ECO:0000256" key="5">
    <source>
        <dbReference type="ARBA" id="ARBA00022776"/>
    </source>
</evidence>
<feature type="compositionally biased region" description="Basic and acidic residues" evidence="13">
    <location>
        <begin position="17"/>
        <end position="41"/>
    </location>
</feature>
<dbReference type="Gene3D" id="1.20.1060.20">
    <property type="match status" value="1"/>
</dbReference>
<evidence type="ECO:0000256" key="12">
    <source>
        <dbReference type="SAM" id="Coils"/>
    </source>
</evidence>
<comment type="caution">
    <text evidence="15">The sequence shown here is derived from an EMBL/GenBank/DDBJ whole genome shotgun (WGS) entry which is preliminary data.</text>
</comment>
<evidence type="ECO:0000256" key="1">
    <source>
        <dbReference type="ARBA" id="ARBA00004123"/>
    </source>
</evidence>
<keyword evidence="6" id="KW-0067">ATP-binding</keyword>
<dbReference type="GO" id="GO:0051301">
    <property type="term" value="P:cell division"/>
    <property type="evidence" value="ECO:0007669"/>
    <property type="project" value="UniProtKB-KW"/>
</dbReference>
<feature type="coiled-coil region" evidence="12">
    <location>
        <begin position="332"/>
        <end position="538"/>
    </location>
</feature>
<dbReference type="GO" id="GO:0005634">
    <property type="term" value="C:nucleus"/>
    <property type="evidence" value="ECO:0007669"/>
    <property type="project" value="UniProtKB-SubCell"/>
</dbReference>
<dbReference type="InterPro" id="IPR010935">
    <property type="entry name" value="SMC_hinge"/>
</dbReference>
<evidence type="ECO:0000256" key="3">
    <source>
        <dbReference type="ARBA" id="ARBA00022618"/>
    </source>
</evidence>
<feature type="domain" description="SMC hinge" evidence="14">
    <location>
        <begin position="611"/>
        <end position="727"/>
    </location>
</feature>
<evidence type="ECO:0000256" key="10">
    <source>
        <dbReference type="ARBA" id="ARBA00023306"/>
    </source>
</evidence>
<dbReference type="Pfam" id="PF06470">
    <property type="entry name" value="SMC_hinge"/>
    <property type="match status" value="1"/>
</dbReference>
<dbReference type="GO" id="GO:0007076">
    <property type="term" value="P:mitotic chromosome condensation"/>
    <property type="evidence" value="ECO:0007669"/>
    <property type="project" value="TreeGrafter"/>
</dbReference>
<feature type="coiled-coil region" evidence="12">
    <location>
        <begin position="865"/>
        <end position="1012"/>
    </location>
</feature>
<dbReference type="InterPro" id="IPR036277">
    <property type="entry name" value="SMC_hinge_sf"/>
</dbReference>
<evidence type="ECO:0000256" key="11">
    <source>
        <dbReference type="PIRNR" id="PIRNR005719"/>
    </source>
</evidence>
<dbReference type="PANTHER" id="PTHR18937">
    <property type="entry name" value="STRUCTURAL MAINTENANCE OF CHROMOSOMES SMC FAMILY MEMBER"/>
    <property type="match status" value="1"/>
</dbReference>
<keyword evidence="3" id="KW-0132">Cell division</keyword>
<evidence type="ECO:0000256" key="8">
    <source>
        <dbReference type="ARBA" id="ARBA00023067"/>
    </source>
</evidence>
<evidence type="ECO:0000256" key="7">
    <source>
        <dbReference type="ARBA" id="ARBA00023054"/>
    </source>
</evidence>
<proteinExistence type="inferred from homology"/>
<keyword evidence="4" id="KW-0547">Nucleotide-binding</keyword>
<evidence type="ECO:0000256" key="6">
    <source>
        <dbReference type="ARBA" id="ARBA00022840"/>
    </source>
</evidence>
<dbReference type="FunFam" id="3.40.50.300:FF:000481">
    <property type="entry name" value="Structural maintenance of chromosomes 4"/>
    <property type="match status" value="1"/>
</dbReference>
<dbReference type="Gene3D" id="3.30.70.1620">
    <property type="match status" value="1"/>
</dbReference>
<dbReference type="InterPro" id="IPR024704">
    <property type="entry name" value="SMC"/>
</dbReference>
<keyword evidence="5" id="KW-0498">Mitosis</keyword>
<feature type="coiled-coil region" evidence="12">
    <location>
        <begin position="778"/>
        <end position="833"/>
    </location>
</feature>
<evidence type="ECO:0000256" key="2">
    <source>
        <dbReference type="ARBA" id="ARBA00006005"/>
    </source>
</evidence>
<dbReference type="PIRSF" id="PIRSF005719">
    <property type="entry name" value="SMC"/>
    <property type="match status" value="1"/>
</dbReference>
<keyword evidence="9 11" id="KW-0539">Nucleus</keyword>
<organism evidence="15">
    <name type="scientific">Menopon gallinae</name>
    <name type="common">poultry shaft louse</name>
    <dbReference type="NCBI Taxonomy" id="328185"/>
    <lineage>
        <taxon>Eukaryota</taxon>
        <taxon>Metazoa</taxon>
        <taxon>Ecdysozoa</taxon>
        <taxon>Arthropoda</taxon>
        <taxon>Hexapoda</taxon>
        <taxon>Insecta</taxon>
        <taxon>Pterygota</taxon>
        <taxon>Neoptera</taxon>
        <taxon>Paraneoptera</taxon>
        <taxon>Psocodea</taxon>
        <taxon>Troctomorpha</taxon>
        <taxon>Phthiraptera</taxon>
        <taxon>Amblycera</taxon>
        <taxon>Menoponidae</taxon>
        <taxon>Menopon</taxon>
    </lineage>
</organism>
<dbReference type="EMBL" id="JARGDH010000003">
    <property type="protein sequence ID" value="KAL0272010.1"/>
    <property type="molecule type" value="Genomic_DNA"/>
</dbReference>
<evidence type="ECO:0000256" key="13">
    <source>
        <dbReference type="SAM" id="MobiDB-lite"/>
    </source>
</evidence>
<dbReference type="GO" id="GO:0000796">
    <property type="term" value="C:condensin complex"/>
    <property type="evidence" value="ECO:0007669"/>
    <property type="project" value="TreeGrafter"/>
</dbReference>
<dbReference type="FunFam" id="1.20.1060.20:FF:000003">
    <property type="entry name" value="Structural maintenance of chromosomes 4"/>
    <property type="match status" value="1"/>
</dbReference>
<evidence type="ECO:0000313" key="15">
    <source>
        <dbReference type="EMBL" id="KAL0272010.1"/>
    </source>
</evidence>
<evidence type="ECO:0000256" key="4">
    <source>
        <dbReference type="ARBA" id="ARBA00022741"/>
    </source>
</evidence>
<dbReference type="Gene3D" id="3.40.50.300">
    <property type="entry name" value="P-loop containing nucleotide triphosphate hydrolases"/>
    <property type="match status" value="2"/>
</dbReference>
<reference evidence="15" key="1">
    <citation type="journal article" date="2024" name="Gigascience">
        <title>Chromosome-level genome of the poultry shaft louse Menopon gallinae provides insight into the host-switching and adaptive evolution of parasitic lice.</title>
        <authorList>
            <person name="Xu Y."/>
            <person name="Ma L."/>
            <person name="Liu S."/>
            <person name="Liang Y."/>
            <person name="Liu Q."/>
            <person name="He Z."/>
            <person name="Tian L."/>
            <person name="Duan Y."/>
            <person name="Cai W."/>
            <person name="Li H."/>
            <person name="Song F."/>
        </authorList>
    </citation>
    <scope>NUCLEOTIDE SEQUENCE</scope>
    <source>
        <strain evidence="15">Cailab_2023a</strain>
    </source>
</reference>
<sequence length="1298" mass="149181">MGSTQKDKQSSSQSKRKSSEESDPPEKPHEIADPPGEHGDQDGDQNESFEEGGIRFDDIYIPPPPPAAFQAHEDGSRLIITHIVNENFKSYADVQELGPFHKYFTAIIGPNGSGKSNVIDSMLFVFGYRASRLRSKKVSALLHESPNHAKVTSCTVTVHFALIYDVPEDVDAYRIKPGSEFYISRTAFIDSSSYYTINGKRAHFKDVGKLLRCHGIDLDHNRFLILQGEVEQISLMKPKAETEHEVGMLEYLEDIIGSSRFKEPINQLIKRVELQSEIRDEKWNRCKIAKNELEDLRAPMEAALRYVQLENAITALNHKLLQKKIFICEKECEEKKEIVQNLESKHDELQRNLKEKRKEIKEKESANSDMLKRLEKLTSLKEAAKAAFEANKLNDVALQQVIENSNKKRKETKKALIAEEEKKVKLEKVPEKNKETISELDALEPKLEEERQTAENNHAKIMESLAQDTQPLQDQKESLQTELVQLKKVVDKTKSKYDMAKTELDIYKSQEEDEKMKLDNLKKRMSEIRTGLSEKEKEMNTLSASIPQNESTLQHFLETVEDLKSTEISLSEESRKYQLKLEEARVAMHSNRGRGKVLDALMQQKLEGKIPGIFGRMGDLGAIDEKYDVAVSTACGPLDNIVVDTVDTATVCIEFLKRNNIGTATFVALEKQEKFRDIYSQPFRAPENVPRLFDLIRVADERVRPVFYYALQDTLVANNLDQAMRIAYGKTRYRVVTLTGELIEIAGTMTGGGNQVFRGRMGRKVEQQMTELFNPKEVERMEKKLDETLTSLNQVRNKLNNLEDEMSQTERELQKLKQQKNKLNIELQSLRSQEPMIKSQIERQEAKYKESALDQEKLSKLNKIVEVSEVEYKKALDEADVIEKQVNKLHSEIIAKTKGRLETAQKKLDEACEKLDKVRKEKTRLKVAITTAERNVKKSEEKIANMKQEIEECEEKIKKCAAEVKENEVKAQKTLDEFQKCEEELQELQDENAESKAEMDKLLEEEIKLKGKEIDLKEEVSRAKNDFDQKQHKISTDKKRLQSLKLIEEPLNEDVVELNTLTEEQLNELNLDDVMEQIKTKENSLPKTRPNLGAIQEYAKKQMVCLEREKDLEAATNERNRTRSVLEEFRKTRLTEFTKGFSIISQKVKECYQMLAEGGDAELELANTMDPFLDGVRFTVRPPKKSWKEIQYLSGGEKTLSSLSLIFALHYYKPTPLYFMDEIDAALDWKNTAIVGLYLKEQTKNAQFIIVSLRENMFEIADQLVGIFKTNNCTKSVTIIPHKYLTEQDGEKQTDSEL</sequence>
<feature type="region of interest" description="Disordered" evidence="13">
    <location>
        <begin position="1"/>
        <end position="49"/>
    </location>
</feature>
<dbReference type="Gene3D" id="1.10.287.1490">
    <property type="match status" value="1"/>
</dbReference>
<keyword evidence="8" id="KW-0226">DNA condensation</keyword>
<comment type="similarity">
    <text evidence="2">Belongs to the SMC family. SMC4 subfamily.</text>
</comment>
<dbReference type="SMART" id="SM00968">
    <property type="entry name" value="SMC_hinge"/>
    <property type="match status" value="1"/>
</dbReference>
<dbReference type="PANTHER" id="PTHR18937:SF172">
    <property type="entry name" value="STRUCTURAL MAINTENANCE OF CHROMOSOMES PROTEIN"/>
    <property type="match status" value="1"/>
</dbReference>
<name>A0AAW2HQ22_9NEOP</name>
<dbReference type="InterPro" id="IPR003395">
    <property type="entry name" value="RecF/RecN/SMC_N"/>
</dbReference>
<dbReference type="FunFam" id="3.40.50.300:FF:000585">
    <property type="entry name" value="Structural maintenance of chromosomes 4"/>
    <property type="match status" value="1"/>
</dbReference>
<dbReference type="SUPFAM" id="SSF75553">
    <property type="entry name" value="Smc hinge domain"/>
    <property type="match status" value="1"/>
</dbReference>
<dbReference type="InterPro" id="IPR027417">
    <property type="entry name" value="P-loop_NTPase"/>
</dbReference>
<evidence type="ECO:0000259" key="14">
    <source>
        <dbReference type="SMART" id="SM00968"/>
    </source>
</evidence>
<evidence type="ECO:0000256" key="9">
    <source>
        <dbReference type="ARBA" id="ARBA00023242"/>
    </source>
</evidence>
<dbReference type="Pfam" id="PF02463">
    <property type="entry name" value="SMC_N"/>
    <property type="match status" value="1"/>
</dbReference>
<dbReference type="GO" id="GO:0005524">
    <property type="term" value="F:ATP binding"/>
    <property type="evidence" value="ECO:0007669"/>
    <property type="project" value="UniProtKB-KW"/>
</dbReference>
<keyword evidence="10" id="KW-0131">Cell cycle</keyword>
<keyword evidence="7 12" id="KW-0175">Coiled coil</keyword>
<gene>
    <name evidence="15" type="ORF">PYX00_005148</name>
</gene>